<name>A0A4Z2D2E3_SCHJA</name>
<organism evidence="1 2">
    <name type="scientific">Schistosoma japonicum</name>
    <name type="common">Blood fluke</name>
    <dbReference type="NCBI Taxonomy" id="6182"/>
    <lineage>
        <taxon>Eukaryota</taxon>
        <taxon>Metazoa</taxon>
        <taxon>Spiralia</taxon>
        <taxon>Lophotrochozoa</taxon>
        <taxon>Platyhelminthes</taxon>
        <taxon>Trematoda</taxon>
        <taxon>Digenea</taxon>
        <taxon>Strigeidida</taxon>
        <taxon>Schistosomatoidea</taxon>
        <taxon>Schistosomatidae</taxon>
        <taxon>Schistosoma</taxon>
    </lineage>
</organism>
<keyword evidence="2" id="KW-1185">Reference proteome</keyword>
<dbReference type="AlphaFoldDB" id="A0A4Z2D2E3"/>
<evidence type="ECO:0000313" key="2">
    <source>
        <dbReference type="Proteomes" id="UP000311919"/>
    </source>
</evidence>
<dbReference type="OrthoDB" id="6277700at2759"/>
<accession>A0A4Z2D2E3</accession>
<comment type="caution">
    <text evidence="1">The sequence shown here is derived from an EMBL/GenBank/DDBJ whole genome shotgun (WGS) entry which is preliminary data.</text>
</comment>
<dbReference type="EMBL" id="SKCS01000343">
    <property type="protein sequence ID" value="TNN10682.1"/>
    <property type="molecule type" value="Genomic_DNA"/>
</dbReference>
<evidence type="ECO:0000313" key="1">
    <source>
        <dbReference type="EMBL" id="TNN10682.1"/>
    </source>
</evidence>
<dbReference type="Proteomes" id="UP000311919">
    <property type="component" value="Unassembled WGS sequence"/>
</dbReference>
<reference evidence="1 2" key="1">
    <citation type="submission" date="2019-03" db="EMBL/GenBank/DDBJ databases">
        <title>An improved genome assembly of the fluke Schistosoma japonicum.</title>
        <authorList>
            <person name="Hu W."/>
            <person name="Luo F."/>
            <person name="Yin M."/>
            <person name="Mo X."/>
            <person name="Sun C."/>
            <person name="Wu Q."/>
            <person name="Zhu B."/>
            <person name="Xiang M."/>
            <person name="Wang J."/>
            <person name="Wang Y."/>
            <person name="Zhang T."/>
            <person name="Xu B."/>
            <person name="Zheng H."/>
            <person name="Feng Z."/>
        </authorList>
    </citation>
    <scope>NUCLEOTIDE SEQUENCE [LARGE SCALE GENOMIC DNA]</scope>
    <source>
        <strain evidence="1">HuSjv2</strain>
        <tissue evidence="1">Worms</tissue>
    </source>
</reference>
<sequence>MVLEIISSREQFHYLNTSSTTDLNINHHNHRIELIKKKNNQIFKLASNLYEYLIHSPGLIQLSNNSPQLNKTIKLTFNENDEILKFIRNKMKQLKSLLDIHSIDEKMNNLTF</sequence>
<protein>
    <submittedName>
        <fullName evidence="1">Uncharacterized protein</fullName>
    </submittedName>
</protein>
<gene>
    <name evidence="1" type="ORF">EWB00_005200</name>
</gene>
<proteinExistence type="predicted"/>